<gene>
    <name evidence="2" type="ORF">KC01_LOCUS38828</name>
</gene>
<dbReference type="Proteomes" id="UP001497482">
    <property type="component" value="Chromosome 8"/>
</dbReference>
<accession>A0AAV2MHH4</accession>
<organism evidence="2 3">
    <name type="scientific">Knipowitschia caucasica</name>
    <name type="common">Caucasian dwarf goby</name>
    <name type="synonym">Pomatoschistus caucasicus</name>
    <dbReference type="NCBI Taxonomy" id="637954"/>
    <lineage>
        <taxon>Eukaryota</taxon>
        <taxon>Metazoa</taxon>
        <taxon>Chordata</taxon>
        <taxon>Craniata</taxon>
        <taxon>Vertebrata</taxon>
        <taxon>Euteleostomi</taxon>
        <taxon>Actinopterygii</taxon>
        <taxon>Neopterygii</taxon>
        <taxon>Teleostei</taxon>
        <taxon>Neoteleostei</taxon>
        <taxon>Acanthomorphata</taxon>
        <taxon>Gobiaria</taxon>
        <taxon>Gobiiformes</taxon>
        <taxon>Gobioidei</taxon>
        <taxon>Gobiidae</taxon>
        <taxon>Gobiinae</taxon>
        <taxon>Knipowitschia</taxon>
    </lineage>
</organism>
<evidence type="ECO:0000313" key="2">
    <source>
        <dbReference type="EMBL" id="CAL1612511.1"/>
    </source>
</evidence>
<protein>
    <submittedName>
        <fullName evidence="2">Uncharacterized protein</fullName>
    </submittedName>
</protein>
<reference evidence="2 3" key="1">
    <citation type="submission" date="2024-04" db="EMBL/GenBank/DDBJ databases">
        <authorList>
            <person name="Waldvogel A.-M."/>
            <person name="Schoenle A."/>
        </authorList>
    </citation>
    <scope>NUCLEOTIDE SEQUENCE [LARGE SCALE GENOMIC DNA]</scope>
</reference>
<dbReference type="PANTHER" id="PTHR21616:SF2">
    <property type="entry name" value="CENTROSOME AND SPINDLE POLE-ASSOCIATED PROTEIN 1"/>
    <property type="match status" value="1"/>
</dbReference>
<feature type="region of interest" description="Disordered" evidence="1">
    <location>
        <begin position="1"/>
        <end position="29"/>
    </location>
</feature>
<dbReference type="GO" id="GO:0005874">
    <property type="term" value="C:microtubule"/>
    <property type="evidence" value="ECO:0007669"/>
    <property type="project" value="InterPro"/>
</dbReference>
<dbReference type="GO" id="GO:0000922">
    <property type="term" value="C:spindle pole"/>
    <property type="evidence" value="ECO:0007669"/>
    <property type="project" value="InterPro"/>
</dbReference>
<dbReference type="GO" id="GO:0005813">
    <property type="term" value="C:centrosome"/>
    <property type="evidence" value="ECO:0007669"/>
    <property type="project" value="InterPro"/>
</dbReference>
<evidence type="ECO:0000256" key="1">
    <source>
        <dbReference type="SAM" id="MobiDB-lite"/>
    </source>
</evidence>
<feature type="compositionally biased region" description="Basic and acidic residues" evidence="1">
    <location>
        <begin position="54"/>
        <end position="95"/>
    </location>
</feature>
<evidence type="ECO:0000313" key="3">
    <source>
        <dbReference type="Proteomes" id="UP001497482"/>
    </source>
</evidence>
<proteinExistence type="predicted"/>
<dbReference type="PANTHER" id="PTHR21616">
    <property type="entry name" value="CENTROSOME SPINDLE POLE ASSOCIATED PROTEIN"/>
    <property type="match status" value="1"/>
</dbReference>
<dbReference type="AlphaFoldDB" id="A0AAV2MHH4"/>
<dbReference type="InterPro" id="IPR026708">
    <property type="entry name" value="CSPP1"/>
</dbReference>
<keyword evidence="3" id="KW-1185">Reference proteome</keyword>
<sequence>MTKLSRRFTQVQSPQFARGSVFPTQPSVQQLQEQDKYKAFLRLQMDEKQRLKAEERERQRLEEEKEEKRLSEQRARIQQEFEEEQERKRRKEQEVRVQLIQTSGIDSIGRPGG</sequence>
<name>A0AAV2MHH4_KNICA</name>
<feature type="region of interest" description="Disordered" evidence="1">
    <location>
        <begin position="54"/>
        <end position="113"/>
    </location>
</feature>
<dbReference type="EMBL" id="OZ035830">
    <property type="protein sequence ID" value="CAL1612511.1"/>
    <property type="molecule type" value="Genomic_DNA"/>
</dbReference>
<dbReference type="GO" id="GO:0032467">
    <property type="term" value="P:positive regulation of cytokinesis"/>
    <property type="evidence" value="ECO:0007669"/>
    <property type="project" value="InterPro"/>
</dbReference>